<dbReference type="GeneID" id="1496898"/>
<geneLocation type="chloroplast" evidence="1"/>
<dbReference type="EMBL" id="AF137379">
    <property type="protein sequence ID" value="AAD54878.1"/>
    <property type="molecule type" value="Genomic_DNA"/>
</dbReference>
<sequence>MTSLLIENCNHVIFQQRHDGTNWASISTQELLNILECQCGRLKCTKQAINRPRKKVTKLHNKCYRPISPRTCHLTLHHIRRQNQCKIYTTSINHVSNKIPKQQQTIFYPRYSY</sequence>
<dbReference type="EMBL" id="AF137379">
    <property type="protein sequence ID" value="AAD54911.1"/>
    <property type="molecule type" value="Genomic_DNA"/>
</dbReference>
<keyword evidence="1" id="KW-0934">Plastid</keyword>
<dbReference type="RefSeq" id="NP_050940.1">
    <property type="nucleotide sequence ID" value="NC_000927.1"/>
</dbReference>
<dbReference type="GeneID" id="1496886"/>
<organism evidence="1">
    <name type="scientific">Nephroselmis olivacea</name>
    <name type="common">Green alga</name>
    <dbReference type="NCBI Taxonomy" id="31312"/>
    <lineage>
        <taxon>Eukaryota</taxon>
        <taxon>Viridiplantae</taxon>
        <taxon>Chlorophyta</taxon>
        <taxon>Nephroselmidophyceae</taxon>
        <taxon>Nephroselmidales</taxon>
        <taxon>Nephroselmidaceae</taxon>
        <taxon>Nephroselmis</taxon>
    </lineage>
</organism>
<proteinExistence type="predicted"/>
<evidence type="ECO:0000313" key="1">
    <source>
        <dbReference type="EMBL" id="AAD54911.1"/>
    </source>
</evidence>
<reference evidence="1" key="1">
    <citation type="journal article" date="1999" name="Proc. Natl. Acad. Sci. U.S.A.">
        <title>The complete chloroplast DNA sequence of the green alga Nephroselmis olivacea: insights into the architecture of ancestral chloroplast genomes.</title>
        <authorList>
            <person name="Turmel M."/>
            <person name="Otis C."/>
            <person name="Lemieux C."/>
        </authorList>
    </citation>
    <scope>NUCLEOTIDE SEQUENCE [LARGE SCALE GENOMIC DNA]</scope>
    <source>
        <strain>NIES-484</strain>
    </source>
</reference>
<name>Q9T3F9_NEPOL</name>
<accession>Q9T3F9</accession>
<dbReference type="RefSeq" id="NP_050907.1">
    <property type="nucleotide sequence ID" value="NC_000927.1"/>
</dbReference>
<protein>
    <submittedName>
        <fullName evidence="1">Uncharacterized protein</fullName>
    </submittedName>
</protein>
<dbReference type="AlphaFoldDB" id="Q9T3F9"/>
<keyword evidence="1" id="KW-0150">Chloroplast</keyword>